<comment type="caution">
    <text evidence="1">The sequence shown here is derived from an EMBL/GenBank/DDBJ whole genome shotgun (WGS) entry which is preliminary data.</text>
</comment>
<dbReference type="Proteomes" id="UP000018948">
    <property type="component" value="Unassembled WGS sequence"/>
</dbReference>
<dbReference type="OrthoDB" id="91394at2759"/>
<dbReference type="PANTHER" id="PTHR40866">
    <property type="entry name" value="BED-TYPE DOMAIN-CONTAINING PROTEIN"/>
    <property type="match status" value="1"/>
</dbReference>
<evidence type="ECO:0000313" key="1">
    <source>
        <dbReference type="EMBL" id="ETP49981.1"/>
    </source>
</evidence>
<accession>W2ZSI2</accession>
<reference evidence="1 2" key="1">
    <citation type="submission" date="2013-11" db="EMBL/GenBank/DDBJ databases">
        <title>The Genome Sequence of Phytophthora parasitica P10297.</title>
        <authorList>
            <consortium name="The Broad Institute Genomics Platform"/>
            <person name="Russ C."/>
            <person name="Tyler B."/>
            <person name="Panabieres F."/>
            <person name="Shan W."/>
            <person name="Tripathy S."/>
            <person name="Grunwald N."/>
            <person name="Machado M."/>
            <person name="Johnson C.S."/>
            <person name="Walker B."/>
            <person name="Young S.K."/>
            <person name="Zeng Q."/>
            <person name="Gargeya S."/>
            <person name="Fitzgerald M."/>
            <person name="Haas B."/>
            <person name="Abouelleil A."/>
            <person name="Allen A.W."/>
            <person name="Alvarado L."/>
            <person name="Arachchi H.M."/>
            <person name="Berlin A.M."/>
            <person name="Chapman S.B."/>
            <person name="Gainer-Dewar J."/>
            <person name="Goldberg J."/>
            <person name="Griggs A."/>
            <person name="Gujja S."/>
            <person name="Hansen M."/>
            <person name="Howarth C."/>
            <person name="Imamovic A."/>
            <person name="Ireland A."/>
            <person name="Larimer J."/>
            <person name="McCowan C."/>
            <person name="Murphy C."/>
            <person name="Pearson M."/>
            <person name="Poon T.W."/>
            <person name="Priest M."/>
            <person name="Roberts A."/>
            <person name="Saif S."/>
            <person name="Shea T."/>
            <person name="Sisk P."/>
            <person name="Sykes S."/>
            <person name="Wortman J."/>
            <person name="Nusbaum C."/>
            <person name="Birren B."/>
        </authorList>
    </citation>
    <scope>NUCLEOTIDE SEQUENCE [LARGE SCALE GENOMIC DNA]</scope>
    <source>
        <strain evidence="1 2">P10297</strain>
    </source>
</reference>
<organism evidence="1 2">
    <name type="scientific">Phytophthora nicotianae P10297</name>
    <dbReference type="NCBI Taxonomy" id="1317064"/>
    <lineage>
        <taxon>Eukaryota</taxon>
        <taxon>Sar</taxon>
        <taxon>Stramenopiles</taxon>
        <taxon>Oomycota</taxon>
        <taxon>Peronosporomycetes</taxon>
        <taxon>Peronosporales</taxon>
        <taxon>Peronosporaceae</taxon>
        <taxon>Phytophthora</taxon>
    </lineage>
</organism>
<evidence type="ECO:0000313" key="2">
    <source>
        <dbReference type="Proteomes" id="UP000018948"/>
    </source>
</evidence>
<sequence>MILLVGVVDVKIMHELSDEKFALVFDGFTDAAEHAIAIFAATKNGIRFLAFSPFLDEASMTAAEHIEFLDMDLDHYKLDIANMVAIVADSMETNKRFPVEFRFHRLDKVSALMKKLKTVKRVAKLKLHGCYYKPIPLHELRWSGCYRVLKRFEDLQPCIHLFMDDCTVEDDESDGDDSTTNPNAENLRRILLYMTVTTVRDIFDVVLDDDDDMDYYLAAGGEVVECPDFEAGLAKIQ</sequence>
<dbReference type="EMBL" id="ANIY01001021">
    <property type="protein sequence ID" value="ETP49981.1"/>
    <property type="molecule type" value="Genomic_DNA"/>
</dbReference>
<name>W2ZSI2_PHYNI</name>
<gene>
    <name evidence="1" type="ORF">F442_04589</name>
</gene>
<proteinExistence type="predicted"/>
<protein>
    <submittedName>
        <fullName evidence="1">Uncharacterized protein</fullName>
    </submittedName>
</protein>
<dbReference type="AlphaFoldDB" id="W2ZSI2"/>
<dbReference type="PANTHER" id="PTHR40866:SF1">
    <property type="entry name" value="BED-TYPE DOMAIN-CONTAINING PROTEIN"/>
    <property type="match status" value="1"/>
</dbReference>